<proteinExistence type="predicted"/>
<feature type="compositionally biased region" description="Acidic residues" evidence="1">
    <location>
        <begin position="237"/>
        <end position="246"/>
    </location>
</feature>
<evidence type="ECO:0000313" key="2">
    <source>
        <dbReference type="EMBL" id="GAA5797325.1"/>
    </source>
</evidence>
<feature type="compositionally biased region" description="Low complexity" evidence="1">
    <location>
        <begin position="181"/>
        <end position="194"/>
    </location>
</feature>
<gene>
    <name evidence="2" type="ORF">HPULCUR_002706</name>
</gene>
<feature type="region of interest" description="Disordered" evidence="1">
    <location>
        <begin position="80"/>
        <end position="265"/>
    </location>
</feature>
<feature type="compositionally biased region" description="Low complexity" evidence="1">
    <location>
        <begin position="114"/>
        <end position="127"/>
    </location>
</feature>
<organism evidence="2 3">
    <name type="scientific">Helicostylum pulchrum</name>
    <dbReference type="NCBI Taxonomy" id="562976"/>
    <lineage>
        <taxon>Eukaryota</taxon>
        <taxon>Fungi</taxon>
        <taxon>Fungi incertae sedis</taxon>
        <taxon>Mucoromycota</taxon>
        <taxon>Mucoromycotina</taxon>
        <taxon>Mucoromycetes</taxon>
        <taxon>Mucorales</taxon>
        <taxon>Mucorineae</taxon>
        <taxon>Mucoraceae</taxon>
        <taxon>Helicostylum</taxon>
    </lineage>
</organism>
<feature type="compositionally biased region" description="Low complexity" evidence="1">
    <location>
        <begin position="216"/>
        <end position="226"/>
    </location>
</feature>
<feature type="compositionally biased region" description="Basic and acidic residues" evidence="1">
    <location>
        <begin position="352"/>
        <end position="371"/>
    </location>
</feature>
<feature type="compositionally biased region" description="Basic and acidic residues" evidence="1">
    <location>
        <begin position="98"/>
        <end position="111"/>
    </location>
</feature>
<keyword evidence="3" id="KW-1185">Reference proteome</keyword>
<feature type="compositionally biased region" description="Basic residues" evidence="1">
    <location>
        <begin position="159"/>
        <end position="172"/>
    </location>
</feature>
<feature type="region of interest" description="Disordered" evidence="1">
    <location>
        <begin position="334"/>
        <end position="371"/>
    </location>
</feature>
<evidence type="ECO:0000313" key="3">
    <source>
        <dbReference type="Proteomes" id="UP001476247"/>
    </source>
</evidence>
<dbReference type="Proteomes" id="UP001476247">
    <property type="component" value="Unassembled WGS sequence"/>
</dbReference>
<name>A0ABP9XRB6_9FUNG</name>
<comment type="caution">
    <text evidence="2">The sequence shown here is derived from an EMBL/GenBank/DDBJ whole genome shotgun (WGS) entry which is preliminary data.</text>
</comment>
<sequence>MNSHSRPSTMVDEEEMYIDSSETNEGGLTQEEIQMNALATRKRPRIESSPLPLSAPSPKAPILERPDCALEIDGRPILKFEQVTPGPPSIARKSMSRALKEDESERIDAKDMLAAAPASSVPASPMAFDSPSAADSPIQRDHSYSPSPSPSEPPAIIRPTKKPKLKKPKQKAKSGTEIGISTPSSSAGTATTTAKPKKKVNKPKSSGGTSIGIGIPGTSSGSTAITVGVPGPSTANNEEEEEDDEMGTGRPGSKKRKGPKIHDFRLPENLRTLDDIKEDPVDVEALEKPMALFTKDIDGIVSKNFKEMEIIRYESLRKLERAAKMSPEELAAMKKKELEEAEEASKKKKIAKQKDEERRRKEADGHVLAES</sequence>
<evidence type="ECO:0000256" key="1">
    <source>
        <dbReference type="SAM" id="MobiDB-lite"/>
    </source>
</evidence>
<reference evidence="2 3" key="1">
    <citation type="submission" date="2024-04" db="EMBL/GenBank/DDBJ databases">
        <title>genome sequences of Mucor flavus KT1a and Helicostylum pulchrum KT1b strains isolation_sourced from the surface of a dry-aged beef.</title>
        <authorList>
            <person name="Toyotome T."/>
            <person name="Hosono M."/>
            <person name="Torimaru M."/>
            <person name="Fukuda K."/>
            <person name="Mikami N."/>
        </authorList>
    </citation>
    <scope>NUCLEOTIDE SEQUENCE [LARGE SCALE GENOMIC DNA]</scope>
    <source>
        <strain evidence="2 3">KT1b</strain>
    </source>
</reference>
<accession>A0ABP9XRB6</accession>
<protein>
    <submittedName>
        <fullName evidence="2">Uncharacterized protein</fullName>
    </submittedName>
</protein>
<dbReference type="EMBL" id="BAABUJ010000007">
    <property type="protein sequence ID" value="GAA5797325.1"/>
    <property type="molecule type" value="Genomic_DNA"/>
</dbReference>
<feature type="region of interest" description="Disordered" evidence="1">
    <location>
        <begin position="41"/>
        <end position="62"/>
    </location>
</feature>